<evidence type="ECO:0000313" key="1">
    <source>
        <dbReference type="EMBL" id="PIK40187.1"/>
    </source>
</evidence>
<organism evidence="1 2">
    <name type="scientific">Stichopus japonicus</name>
    <name type="common">Sea cucumber</name>
    <dbReference type="NCBI Taxonomy" id="307972"/>
    <lineage>
        <taxon>Eukaryota</taxon>
        <taxon>Metazoa</taxon>
        <taxon>Echinodermata</taxon>
        <taxon>Eleutherozoa</taxon>
        <taxon>Echinozoa</taxon>
        <taxon>Holothuroidea</taxon>
        <taxon>Aspidochirotacea</taxon>
        <taxon>Aspidochirotida</taxon>
        <taxon>Stichopodidae</taxon>
        <taxon>Apostichopus</taxon>
    </lineage>
</organism>
<dbReference type="PANTHER" id="PTHR33332">
    <property type="entry name" value="REVERSE TRANSCRIPTASE DOMAIN-CONTAINING PROTEIN"/>
    <property type="match status" value="1"/>
</dbReference>
<evidence type="ECO:0000313" key="2">
    <source>
        <dbReference type="Proteomes" id="UP000230750"/>
    </source>
</evidence>
<protein>
    <submittedName>
        <fullName evidence="1">Putative RNA-directed DNA polymerase from mobile element jockey-like</fullName>
    </submittedName>
</protein>
<keyword evidence="1" id="KW-0808">Transferase</keyword>
<dbReference type="AlphaFoldDB" id="A0A2G8JWN9"/>
<dbReference type="GO" id="GO:0003964">
    <property type="term" value="F:RNA-directed DNA polymerase activity"/>
    <property type="evidence" value="ECO:0007669"/>
    <property type="project" value="UniProtKB-KW"/>
</dbReference>
<keyword evidence="1" id="KW-0548">Nucleotidyltransferase</keyword>
<dbReference type="EMBL" id="MRZV01001153">
    <property type="protein sequence ID" value="PIK40187.1"/>
    <property type="molecule type" value="Genomic_DNA"/>
</dbReference>
<name>A0A2G8JWN9_STIJA</name>
<sequence>MEVTFEPSKCKALTISRKRNPTKLDLMFGNSKLAEKEELEILGVIIDSKLTWAKHISKVSSRAGQKLGALRKVANKLDIRGRATVYKAQVRSVMEYASLSWMSASPTTLGLLDSIQKKALRIIGTSDEKARTELNISSLHLRRQVAAATLLYKMHTNSCPPDLKAMLPQPFVARRATRSSLSMPGHAFTVPVSRTVSTGRTFIHSAVQVWNSLPDSVVGDISDNGAQSFNCRVHQHLISCA</sequence>
<dbReference type="Proteomes" id="UP000230750">
    <property type="component" value="Unassembled WGS sequence"/>
</dbReference>
<reference evidence="1 2" key="1">
    <citation type="journal article" date="2017" name="PLoS Biol.">
        <title>The sea cucumber genome provides insights into morphological evolution and visceral regeneration.</title>
        <authorList>
            <person name="Zhang X."/>
            <person name="Sun L."/>
            <person name="Yuan J."/>
            <person name="Sun Y."/>
            <person name="Gao Y."/>
            <person name="Zhang L."/>
            <person name="Li S."/>
            <person name="Dai H."/>
            <person name="Hamel J.F."/>
            <person name="Liu C."/>
            <person name="Yu Y."/>
            <person name="Liu S."/>
            <person name="Lin W."/>
            <person name="Guo K."/>
            <person name="Jin S."/>
            <person name="Xu P."/>
            <person name="Storey K.B."/>
            <person name="Huan P."/>
            <person name="Zhang T."/>
            <person name="Zhou Y."/>
            <person name="Zhang J."/>
            <person name="Lin C."/>
            <person name="Li X."/>
            <person name="Xing L."/>
            <person name="Huo D."/>
            <person name="Sun M."/>
            <person name="Wang L."/>
            <person name="Mercier A."/>
            <person name="Li F."/>
            <person name="Yang H."/>
            <person name="Xiang J."/>
        </authorList>
    </citation>
    <scope>NUCLEOTIDE SEQUENCE [LARGE SCALE GENOMIC DNA]</scope>
    <source>
        <strain evidence="1">Shaxun</strain>
        <tissue evidence="1">Muscle</tissue>
    </source>
</reference>
<proteinExistence type="predicted"/>
<gene>
    <name evidence="1" type="ORF">BSL78_22964</name>
</gene>
<comment type="caution">
    <text evidence="1">The sequence shown here is derived from an EMBL/GenBank/DDBJ whole genome shotgun (WGS) entry which is preliminary data.</text>
</comment>
<dbReference type="OrthoDB" id="10048778at2759"/>
<keyword evidence="2" id="KW-1185">Reference proteome</keyword>
<accession>A0A2G8JWN9</accession>
<keyword evidence="1" id="KW-0695">RNA-directed DNA polymerase</keyword>